<name>A0A1H5NXE4_9PSED</name>
<accession>A0A1H5NXE4</accession>
<dbReference type="PANTHER" id="PTHR33204">
    <property type="entry name" value="TRANSCRIPTIONAL REGULATOR, MARR FAMILY"/>
    <property type="match status" value="1"/>
</dbReference>
<dbReference type="Gene3D" id="1.10.10.10">
    <property type="entry name" value="Winged helix-like DNA-binding domain superfamily/Winged helix DNA-binding domain"/>
    <property type="match status" value="1"/>
</dbReference>
<keyword evidence="2 5" id="KW-0238">DNA-binding</keyword>
<dbReference type="PANTHER" id="PTHR33204:SF18">
    <property type="entry name" value="TRANSCRIPTIONAL REGULATORY PROTEIN"/>
    <property type="match status" value="1"/>
</dbReference>
<dbReference type="GO" id="GO:0003677">
    <property type="term" value="F:DNA binding"/>
    <property type="evidence" value="ECO:0007669"/>
    <property type="project" value="UniProtKB-KW"/>
</dbReference>
<protein>
    <submittedName>
        <fullName evidence="5">DNA-binding transcriptional regulator, HxlR family</fullName>
    </submittedName>
</protein>
<evidence type="ECO:0000313" key="6">
    <source>
        <dbReference type="Proteomes" id="UP000199129"/>
    </source>
</evidence>
<dbReference type="InterPro" id="IPR003033">
    <property type="entry name" value="SCP2_sterol-bd_dom"/>
</dbReference>
<feature type="domain" description="HTH hxlR-type" evidence="4">
    <location>
        <begin position="10"/>
        <end position="104"/>
    </location>
</feature>
<dbReference type="PROSITE" id="PS51118">
    <property type="entry name" value="HTH_HXLR"/>
    <property type="match status" value="1"/>
</dbReference>
<dbReference type="SUPFAM" id="SSF46785">
    <property type="entry name" value="Winged helix' DNA-binding domain"/>
    <property type="match status" value="1"/>
</dbReference>
<dbReference type="AlphaFoldDB" id="A0A1H5NXE4"/>
<dbReference type="Pfam" id="PF02036">
    <property type="entry name" value="SCP2"/>
    <property type="match status" value="1"/>
</dbReference>
<dbReference type="Pfam" id="PF01638">
    <property type="entry name" value="HxlR"/>
    <property type="match status" value="1"/>
</dbReference>
<keyword evidence="3" id="KW-0804">Transcription</keyword>
<dbReference type="InterPro" id="IPR036390">
    <property type="entry name" value="WH_DNA-bd_sf"/>
</dbReference>
<evidence type="ECO:0000256" key="1">
    <source>
        <dbReference type="ARBA" id="ARBA00023015"/>
    </source>
</evidence>
<dbReference type="InterPro" id="IPR036527">
    <property type="entry name" value="SCP2_sterol-bd_dom_sf"/>
</dbReference>
<proteinExistence type="predicted"/>
<dbReference type="InterPro" id="IPR002577">
    <property type="entry name" value="HTH_HxlR"/>
</dbReference>
<dbReference type="Gene3D" id="3.30.1050.10">
    <property type="entry name" value="SCP2 sterol-binding domain"/>
    <property type="match status" value="1"/>
</dbReference>
<evidence type="ECO:0000313" key="5">
    <source>
        <dbReference type="EMBL" id="SEF05467.1"/>
    </source>
</evidence>
<organism evidence="5 6">
    <name type="scientific">Pseudomonas palleroniana</name>
    <dbReference type="NCBI Taxonomy" id="191390"/>
    <lineage>
        <taxon>Bacteria</taxon>
        <taxon>Pseudomonadati</taxon>
        <taxon>Pseudomonadota</taxon>
        <taxon>Gammaproteobacteria</taxon>
        <taxon>Pseudomonadales</taxon>
        <taxon>Pseudomonadaceae</taxon>
        <taxon>Pseudomonas</taxon>
    </lineage>
</organism>
<dbReference type="SUPFAM" id="SSF55718">
    <property type="entry name" value="SCP-like"/>
    <property type="match status" value="1"/>
</dbReference>
<dbReference type="RefSeq" id="WP_201026462.1">
    <property type="nucleotide sequence ID" value="NZ_FNUA01000002.1"/>
</dbReference>
<evidence type="ECO:0000259" key="4">
    <source>
        <dbReference type="PROSITE" id="PS51118"/>
    </source>
</evidence>
<evidence type="ECO:0000256" key="3">
    <source>
        <dbReference type="ARBA" id="ARBA00023163"/>
    </source>
</evidence>
<keyword evidence="1" id="KW-0805">Transcription regulation</keyword>
<gene>
    <name evidence="5" type="ORF">SAMN04490198_4795</name>
</gene>
<sequence>MLNKTYGQLCPIARSLDILGERWTLLVVRELLLGPKRFKELLAVLPAMGTNRMSARLKVLVENGIAQSNPNPNATYELTPFGEQLRTPLLALGIWGLSLPVDERIDPGSARAELIALSLTGIGSSDTYKDLRAVCEFCVGDEVFHIQLNNGEAKTHSGQASQADVTVQCDLGTFMALALQQISPQEALQQGRAYIKSGQASMFERLFQTLQYRPENLSLPSLDVPSFQPRG</sequence>
<dbReference type="Proteomes" id="UP000199129">
    <property type="component" value="Unassembled WGS sequence"/>
</dbReference>
<evidence type="ECO:0000256" key="2">
    <source>
        <dbReference type="ARBA" id="ARBA00023125"/>
    </source>
</evidence>
<dbReference type="EMBL" id="FNUA01000002">
    <property type="protein sequence ID" value="SEF05467.1"/>
    <property type="molecule type" value="Genomic_DNA"/>
</dbReference>
<dbReference type="InterPro" id="IPR036388">
    <property type="entry name" value="WH-like_DNA-bd_sf"/>
</dbReference>
<reference evidence="5 6" key="1">
    <citation type="submission" date="2016-10" db="EMBL/GenBank/DDBJ databases">
        <authorList>
            <person name="de Groot N.N."/>
        </authorList>
    </citation>
    <scope>NUCLEOTIDE SEQUENCE [LARGE SCALE GENOMIC DNA]</scope>
    <source>
        <strain evidence="5 6">BS3265</strain>
    </source>
</reference>